<proteinExistence type="predicted"/>
<feature type="domain" description="FAD dependent oxidoreductase" evidence="1">
    <location>
        <begin position="14"/>
        <end position="370"/>
    </location>
</feature>
<dbReference type="PANTHER" id="PTHR13847:SF281">
    <property type="entry name" value="FAD DEPENDENT OXIDOREDUCTASE DOMAIN-CONTAINING PROTEIN"/>
    <property type="match status" value="1"/>
</dbReference>
<dbReference type="PANTHER" id="PTHR13847">
    <property type="entry name" value="SARCOSINE DEHYDROGENASE-RELATED"/>
    <property type="match status" value="1"/>
</dbReference>
<gene>
    <name evidence="2" type="ORF">JKP34_12435</name>
</gene>
<dbReference type="InterPro" id="IPR006076">
    <property type="entry name" value="FAD-dep_OxRdtase"/>
</dbReference>
<organism evidence="2 3">
    <name type="scientific">Marivirga atlantica</name>
    <dbReference type="NCBI Taxonomy" id="1548457"/>
    <lineage>
        <taxon>Bacteria</taxon>
        <taxon>Pseudomonadati</taxon>
        <taxon>Bacteroidota</taxon>
        <taxon>Cytophagia</taxon>
        <taxon>Cytophagales</taxon>
        <taxon>Marivirgaceae</taxon>
        <taxon>Marivirga</taxon>
    </lineage>
</organism>
<evidence type="ECO:0000259" key="1">
    <source>
        <dbReference type="Pfam" id="PF01266"/>
    </source>
</evidence>
<protein>
    <submittedName>
        <fullName evidence="2">FAD-binding oxidoreductase</fullName>
    </submittedName>
</protein>
<dbReference type="GO" id="GO:0005737">
    <property type="term" value="C:cytoplasm"/>
    <property type="evidence" value="ECO:0007669"/>
    <property type="project" value="TreeGrafter"/>
</dbReference>
<reference evidence="2" key="1">
    <citation type="submission" date="2021-01" db="EMBL/GenBank/DDBJ databases">
        <title>Marivirga sp. nov., isolated from intertidal surface sediments.</title>
        <authorList>
            <person name="Zhang M."/>
        </authorList>
    </citation>
    <scope>NUCLEOTIDE SEQUENCE</scope>
    <source>
        <strain evidence="2">SM1354</strain>
    </source>
</reference>
<dbReference type="Pfam" id="PF01266">
    <property type="entry name" value="DAO"/>
    <property type="match status" value="1"/>
</dbReference>
<dbReference type="RefSeq" id="WP_201921881.1">
    <property type="nucleotide sequence ID" value="NZ_JAERQG010000003.1"/>
</dbReference>
<sequence>MLSFWERESFTKYDFIIIGGGIVGCSTASHLKQNYPHAKIAILERGMFPSGASSKNAGFACFGSLTELADDLPNIGEDDLVKLVKKRWDGLQKLQSILGKENIDFQQNRGFELIRDKELAVLDQIDYFNNLLRGTFKSVVFNNEPELVKSFGFDKKSVHTIVSNQFEGQIDTGKMISSWWKLCGELGINIYTGVEVKSVEGNGEVIAKGPVQDEVHFKANKLAICTNAFAHKFYPREDINPGRGMVMITQPIDNLPVKGVFHYDEGYFYFRDVGNRLLIGGGRNLDMAVENTDQFGINNKIKEQIQNDVKEMILPDQQVEWDMEWSGIMAFGATKAPIVKMINDDIAMGVRLGGMGVAIGTQVGAEISELLISQY</sequence>
<dbReference type="Gene3D" id="3.50.50.60">
    <property type="entry name" value="FAD/NAD(P)-binding domain"/>
    <property type="match status" value="1"/>
</dbReference>
<dbReference type="Gene3D" id="3.30.9.10">
    <property type="entry name" value="D-Amino Acid Oxidase, subunit A, domain 2"/>
    <property type="match status" value="1"/>
</dbReference>
<comment type="caution">
    <text evidence="2">The sequence shown here is derived from an EMBL/GenBank/DDBJ whole genome shotgun (WGS) entry which is preliminary data.</text>
</comment>
<evidence type="ECO:0000313" key="3">
    <source>
        <dbReference type="Proteomes" id="UP000642920"/>
    </source>
</evidence>
<dbReference type="PROSITE" id="PS51257">
    <property type="entry name" value="PROKAR_LIPOPROTEIN"/>
    <property type="match status" value="1"/>
</dbReference>
<name>A0A937AC14_9BACT</name>
<dbReference type="SUPFAM" id="SSF51905">
    <property type="entry name" value="FAD/NAD(P)-binding domain"/>
    <property type="match status" value="1"/>
</dbReference>
<dbReference type="AlphaFoldDB" id="A0A937AC14"/>
<accession>A0A937AC14</accession>
<keyword evidence="3" id="KW-1185">Reference proteome</keyword>
<dbReference type="Proteomes" id="UP000642920">
    <property type="component" value="Unassembled WGS sequence"/>
</dbReference>
<evidence type="ECO:0000313" key="2">
    <source>
        <dbReference type="EMBL" id="MBL0766065.1"/>
    </source>
</evidence>
<dbReference type="InterPro" id="IPR036188">
    <property type="entry name" value="FAD/NAD-bd_sf"/>
</dbReference>
<dbReference type="EMBL" id="JAERQG010000003">
    <property type="protein sequence ID" value="MBL0766065.1"/>
    <property type="molecule type" value="Genomic_DNA"/>
</dbReference>